<keyword evidence="4" id="KW-1185">Reference proteome</keyword>
<accession>A0ABR8KS82</accession>
<dbReference type="SUPFAM" id="SSF56300">
    <property type="entry name" value="Metallo-dependent phosphatases"/>
    <property type="match status" value="1"/>
</dbReference>
<organism evidence="3 4">
    <name type="scientific">Erythrobacter rubeus</name>
    <dbReference type="NCBI Taxonomy" id="2760803"/>
    <lineage>
        <taxon>Bacteria</taxon>
        <taxon>Pseudomonadati</taxon>
        <taxon>Pseudomonadota</taxon>
        <taxon>Alphaproteobacteria</taxon>
        <taxon>Sphingomonadales</taxon>
        <taxon>Erythrobacteraceae</taxon>
        <taxon>Erythrobacter/Porphyrobacter group</taxon>
        <taxon>Erythrobacter</taxon>
    </lineage>
</organism>
<dbReference type="RefSeq" id="WP_190786556.1">
    <property type="nucleotide sequence ID" value="NZ_JACXLC010000001.1"/>
</dbReference>
<dbReference type="Proteomes" id="UP000635384">
    <property type="component" value="Unassembled WGS sequence"/>
</dbReference>
<dbReference type="Gene3D" id="2.60.40.380">
    <property type="entry name" value="Purple acid phosphatase-like, N-terminal"/>
    <property type="match status" value="1"/>
</dbReference>
<reference evidence="3 4" key="1">
    <citation type="submission" date="2020-09" db="EMBL/GenBank/DDBJ databases">
        <authorList>
            <person name="Yoon J.-W."/>
        </authorList>
    </citation>
    <scope>NUCLEOTIDE SEQUENCE [LARGE SCALE GENOMIC DNA]</scope>
    <source>
        <strain evidence="3 4">KMU-140</strain>
    </source>
</reference>
<feature type="domain" description="Phospholipase D N-terminal" evidence="2">
    <location>
        <begin position="43"/>
        <end position="130"/>
    </location>
</feature>
<evidence type="ECO:0000313" key="3">
    <source>
        <dbReference type="EMBL" id="MBD2840976.1"/>
    </source>
</evidence>
<sequence length="460" mass="51316">MPVRRDIVKGAGAALALYTGGHIPASALDRSDFGTPRLLLGPMMGDTGADYATIWMMASGPFSLVVEYARDAEMTDAARVPVIRPDPAQDHVVVARLTSLEPLTEYFYRVLVEGERDRYRRGMPLGKFRTAPAAGSESAFSLAFGSCARIQQDAKQPIWNAIADAKPDFFLWLGDNIYADSRDPSVIALEYHRQRGVPSYQRVGRDVPQLAVWDDHDFALNDHDRTNPVKVEALEAFKRNWANPSYGLADAPGVFFQKTIGAVDLFCLDSRYHRDPNTQPDRPGKTLLGERQREWLMDGLKQSNAIFKVLACGSGWTTAKGPGGDSWASFLSERDELLRFIRDERIEGIILVSGDTHVAEFNCIPQSVEGGYDLFECVSSPLAQRPSQSWLERTPDIRMVTPYNMSSNFGMLDFDFDGPSTATFSVRDLWGRQAWPPFVIAEDMLKMGVTSWRELSRLSA</sequence>
<dbReference type="InterPro" id="IPR038607">
    <property type="entry name" value="PhoD-like_sf"/>
</dbReference>
<proteinExistence type="predicted"/>
<dbReference type="InterPro" id="IPR029052">
    <property type="entry name" value="Metallo-depent_PP-like"/>
</dbReference>
<gene>
    <name evidence="3" type="ORF">IB285_01765</name>
</gene>
<dbReference type="Pfam" id="PF16655">
    <property type="entry name" value="PhoD_N"/>
    <property type="match status" value="1"/>
</dbReference>
<dbReference type="Pfam" id="PF09423">
    <property type="entry name" value="PhoD"/>
    <property type="match status" value="1"/>
</dbReference>
<evidence type="ECO:0000313" key="4">
    <source>
        <dbReference type="Proteomes" id="UP000635384"/>
    </source>
</evidence>
<dbReference type="PANTHER" id="PTHR33987">
    <property type="entry name" value="CALCINEURIN-LIKE METALLO-PHOSPHOESTERASE SUPERFAMILY PROTEIN"/>
    <property type="match status" value="1"/>
</dbReference>
<evidence type="ECO:0000259" key="1">
    <source>
        <dbReference type="Pfam" id="PF09423"/>
    </source>
</evidence>
<feature type="domain" description="PhoD-like phosphatase metallophosphatase" evidence="1">
    <location>
        <begin position="142"/>
        <end position="422"/>
    </location>
</feature>
<dbReference type="InterPro" id="IPR018946">
    <property type="entry name" value="PhoD-like_MPP"/>
</dbReference>
<dbReference type="Gene3D" id="3.60.21.70">
    <property type="entry name" value="PhoD-like phosphatase"/>
    <property type="match status" value="1"/>
</dbReference>
<dbReference type="InterPro" id="IPR032093">
    <property type="entry name" value="PhoD_N"/>
</dbReference>
<dbReference type="PANTHER" id="PTHR33987:SF1">
    <property type="entry name" value="CALCINEURIN-LIKE METALLO-PHOSPHOESTERASE SUPERFAMILY PROTEIN"/>
    <property type="match status" value="1"/>
</dbReference>
<comment type="caution">
    <text evidence="3">The sequence shown here is derived from an EMBL/GenBank/DDBJ whole genome shotgun (WGS) entry which is preliminary data.</text>
</comment>
<evidence type="ECO:0000259" key="2">
    <source>
        <dbReference type="Pfam" id="PF16655"/>
    </source>
</evidence>
<name>A0ABR8KS82_9SPHN</name>
<dbReference type="EMBL" id="JACXLC010000001">
    <property type="protein sequence ID" value="MBD2840976.1"/>
    <property type="molecule type" value="Genomic_DNA"/>
</dbReference>
<dbReference type="CDD" id="cd07389">
    <property type="entry name" value="MPP_PhoD"/>
    <property type="match status" value="1"/>
</dbReference>
<protein>
    <submittedName>
        <fullName evidence="3">Alkaline phosphatase D family protein</fullName>
    </submittedName>
</protein>